<keyword evidence="2" id="KW-0808">Transferase</keyword>
<dbReference type="EMBL" id="OA889788">
    <property type="protein sequence ID" value="CAD7284319.1"/>
    <property type="molecule type" value="Genomic_DNA"/>
</dbReference>
<dbReference type="InterPro" id="IPR017441">
    <property type="entry name" value="Protein_kinase_ATP_BS"/>
</dbReference>
<dbReference type="Pfam" id="PF00069">
    <property type="entry name" value="Pkinase"/>
    <property type="match status" value="1"/>
</dbReference>
<dbReference type="GO" id="GO:0005524">
    <property type="term" value="F:ATP binding"/>
    <property type="evidence" value="ECO:0007669"/>
    <property type="project" value="UniProtKB-UniRule"/>
</dbReference>
<feature type="domain" description="Protein kinase" evidence="8">
    <location>
        <begin position="59"/>
        <end position="315"/>
    </location>
</feature>
<dbReference type="AlphaFoldDB" id="A0A7R9C1K0"/>
<dbReference type="PROSITE" id="PS00108">
    <property type="entry name" value="PROTEIN_KINASE_ST"/>
    <property type="match status" value="1"/>
</dbReference>
<dbReference type="GO" id="GO:0004691">
    <property type="term" value="F:cAMP-dependent protein kinase activity"/>
    <property type="evidence" value="ECO:0007669"/>
    <property type="project" value="TreeGrafter"/>
</dbReference>
<keyword evidence="4" id="KW-0418">Kinase</keyword>
<dbReference type="OrthoDB" id="63267at2759"/>
<keyword evidence="10" id="KW-1185">Reference proteome</keyword>
<accession>A0A7R9C1K0</accession>
<evidence type="ECO:0000256" key="5">
    <source>
        <dbReference type="ARBA" id="ARBA00022840"/>
    </source>
</evidence>
<dbReference type="PANTHER" id="PTHR24353:SF37">
    <property type="entry name" value="CAMP-DEPENDENT PROTEIN KINASE CATALYTIC SUBUNIT PRKX"/>
    <property type="match status" value="1"/>
</dbReference>
<dbReference type="Gene3D" id="3.30.200.20">
    <property type="entry name" value="Phosphorylase Kinase, domain 1"/>
    <property type="match status" value="1"/>
</dbReference>
<evidence type="ECO:0000256" key="6">
    <source>
        <dbReference type="PROSITE-ProRule" id="PRU10141"/>
    </source>
</evidence>
<evidence type="ECO:0000259" key="8">
    <source>
        <dbReference type="PROSITE" id="PS50011"/>
    </source>
</evidence>
<dbReference type="PROSITE" id="PS50011">
    <property type="entry name" value="PROTEIN_KINASE_DOM"/>
    <property type="match status" value="1"/>
</dbReference>
<evidence type="ECO:0000256" key="2">
    <source>
        <dbReference type="ARBA" id="ARBA00022679"/>
    </source>
</evidence>
<evidence type="ECO:0000256" key="7">
    <source>
        <dbReference type="RuleBase" id="RU000304"/>
    </source>
</evidence>
<dbReference type="SUPFAM" id="SSF56112">
    <property type="entry name" value="Protein kinase-like (PK-like)"/>
    <property type="match status" value="1"/>
</dbReference>
<keyword evidence="1 7" id="KW-0723">Serine/threonine-protein kinase</keyword>
<dbReference type="SMART" id="SM00220">
    <property type="entry name" value="S_TKc"/>
    <property type="match status" value="1"/>
</dbReference>
<evidence type="ECO:0000256" key="3">
    <source>
        <dbReference type="ARBA" id="ARBA00022741"/>
    </source>
</evidence>
<dbReference type="Proteomes" id="UP000678499">
    <property type="component" value="Unassembled WGS sequence"/>
</dbReference>
<dbReference type="FunFam" id="1.10.510.10:FF:000005">
    <property type="entry name" value="cAMP-dependent protein kinase catalytic subunit alpha"/>
    <property type="match status" value="1"/>
</dbReference>
<dbReference type="PANTHER" id="PTHR24353">
    <property type="entry name" value="CYCLIC NUCLEOTIDE-DEPENDENT PROTEIN KINASE"/>
    <property type="match status" value="1"/>
</dbReference>
<keyword evidence="5 6" id="KW-0067">ATP-binding</keyword>
<name>A0A7R9C1K0_9CRUS</name>
<gene>
    <name evidence="9" type="ORF">NMOB1V02_LOCUS11926</name>
</gene>
<protein>
    <recommendedName>
        <fullName evidence="8">Protein kinase domain-containing protein</fullName>
    </recommendedName>
</protein>
<feature type="binding site" evidence="6">
    <location>
        <position position="90"/>
    </location>
    <ligand>
        <name>ATP</name>
        <dbReference type="ChEBI" id="CHEBI:30616"/>
    </ligand>
</feature>
<organism evidence="9">
    <name type="scientific">Notodromas monacha</name>
    <dbReference type="NCBI Taxonomy" id="399045"/>
    <lineage>
        <taxon>Eukaryota</taxon>
        <taxon>Metazoa</taxon>
        <taxon>Ecdysozoa</taxon>
        <taxon>Arthropoda</taxon>
        <taxon>Crustacea</taxon>
        <taxon>Oligostraca</taxon>
        <taxon>Ostracoda</taxon>
        <taxon>Podocopa</taxon>
        <taxon>Podocopida</taxon>
        <taxon>Cypridocopina</taxon>
        <taxon>Cypridoidea</taxon>
        <taxon>Cyprididae</taxon>
        <taxon>Notodromas</taxon>
    </lineage>
</organism>
<dbReference type="InterPro" id="IPR000719">
    <property type="entry name" value="Prot_kinase_dom"/>
</dbReference>
<dbReference type="EMBL" id="CAJPEX010007751">
    <property type="protein sequence ID" value="CAG0924471.1"/>
    <property type="molecule type" value="Genomic_DNA"/>
</dbReference>
<keyword evidence="3 6" id="KW-0547">Nucleotide-binding</keyword>
<evidence type="ECO:0000256" key="1">
    <source>
        <dbReference type="ARBA" id="ARBA00022527"/>
    </source>
</evidence>
<reference evidence="9" key="1">
    <citation type="submission" date="2020-11" db="EMBL/GenBank/DDBJ databases">
        <authorList>
            <person name="Tran Van P."/>
        </authorList>
    </citation>
    <scope>NUCLEOTIDE SEQUENCE</scope>
</reference>
<proteinExistence type="inferred from homology"/>
<sequence>MDATHVPSIIEGRRPIDADLKREIDSVFSQTLALRRKDFLVQLHVTPRGRRSPPPASDFVILAGIGSGSFGDVYLVRWHGAAVRRHVAMKVLSKEKIVGRKQVRHAIEEKRLTAAMSYPFVMTLHATFQDNANLFMVMPYMPCGDLFAYLCSRTDMEANTAVFLTAQVILGIEYLHNNDIVYRDLKPENIMMDTKGYLKIADFGFAKLVHLRAWTFCGTPEYIAPEIIKNVGYWKPIDWWAVGILIYELLVGRSPFHAKSDAEIFEKILECKPDYPENLSPASRDLMQNLIVLDPTRRYGSLFNGVMDIKCHPWFYPYDWIPLLNQNVEAPFTMPKKKLPRSDSETLKIPKSDTMLYADEFVDF</sequence>
<evidence type="ECO:0000256" key="4">
    <source>
        <dbReference type="ARBA" id="ARBA00022777"/>
    </source>
</evidence>
<dbReference type="InterPro" id="IPR011009">
    <property type="entry name" value="Kinase-like_dom_sf"/>
</dbReference>
<comment type="similarity">
    <text evidence="7">Belongs to the protein kinase superfamily.</text>
</comment>
<dbReference type="PROSITE" id="PS00107">
    <property type="entry name" value="PROTEIN_KINASE_ATP"/>
    <property type="match status" value="1"/>
</dbReference>
<evidence type="ECO:0000313" key="10">
    <source>
        <dbReference type="Proteomes" id="UP000678499"/>
    </source>
</evidence>
<dbReference type="Gene3D" id="1.10.510.10">
    <property type="entry name" value="Transferase(Phosphotransferase) domain 1"/>
    <property type="match status" value="1"/>
</dbReference>
<dbReference type="GO" id="GO:0005952">
    <property type="term" value="C:cAMP-dependent protein kinase complex"/>
    <property type="evidence" value="ECO:0007669"/>
    <property type="project" value="TreeGrafter"/>
</dbReference>
<dbReference type="InterPro" id="IPR008271">
    <property type="entry name" value="Ser/Thr_kinase_AS"/>
</dbReference>
<evidence type="ECO:0000313" key="9">
    <source>
        <dbReference type="EMBL" id="CAD7284319.1"/>
    </source>
</evidence>